<dbReference type="SUPFAM" id="SSF53633">
    <property type="entry name" value="Carbamate kinase-like"/>
    <property type="match status" value="1"/>
</dbReference>
<dbReference type="GO" id="GO:0004350">
    <property type="term" value="F:glutamate-5-semialdehyde dehydrogenase activity"/>
    <property type="evidence" value="ECO:0007669"/>
    <property type="project" value="UniProtKB-UniRule"/>
</dbReference>
<dbReference type="EC" id="2.7.2.11" evidence="17"/>
<evidence type="ECO:0000313" key="19">
    <source>
        <dbReference type="EMBL" id="CRZ10118.1"/>
    </source>
</evidence>
<keyword evidence="13 17" id="KW-0560">Oxidoreductase</keyword>
<name>A0A0H5R7M2_9EUKA</name>
<dbReference type="PRINTS" id="PR00474">
    <property type="entry name" value="GLU5KINASE"/>
</dbReference>
<keyword evidence="6 17" id="KW-0028">Amino-acid biosynthesis</keyword>
<dbReference type="Gene3D" id="3.40.309.10">
    <property type="entry name" value="Aldehyde Dehydrogenase, Chain A, domain 2"/>
    <property type="match status" value="1"/>
</dbReference>
<dbReference type="UniPathway" id="UPA00098">
    <property type="reaction ID" value="UER00359"/>
</dbReference>
<evidence type="ECO:0000256" key="11">
    <source>
        <dbReference type="ARBA" id="ARBA00022840"/>
    </source>
</evidence>
<evidence type="ECO:0000259" key="18">
    <source>
        <dbReference type="Pfam" id="PF00696"/>
    </source>
</evidence>
<dbReference type="InterPro" id="IPR016163">
    <property type="entry name" value="Ald_DH_C"/>
</dbReference>
<dbReference type="EMBL" id="HACM01009676">
    <property type="protein sequence ID" value="CRZ10118.1"/>
    <property type="molecule type" value="Transcribed_RNA"/>
</dbReference>
<proteinExistence type="inferred from homology"/>
<dbReference type="NCBIfam" id="NF001221">
    <property type="entry name" value="PRK00197.1"/>
    <property type="match status" value="1"/>
</dbReference>
<keyword evidence="12 17" id="KW-0521">NADP</keyword>
<comment type="pathway">
    <text evidence="1 17">Amino-acid biosynthesis; L-proline biosynthesis; L-glutamate 5-semialdehyde from L-glutamate: step 2/2.</text>
</comment>
<dbReference type="InterPro" id="IPR005766">
    <property type="entry name" value="P5_carboxy_syn"/>
</dbReference>
<evidence type="ECO:0000256" key="3">
    <source>
        <dbReference type="ARBA" id="ARBA00006300"/>
    </source>
</evidence>
<comment type="catalytic activity">
    <reaction evidence="16 17">
        <text>L-glutamate + ATP = L-glutamyl 5-phosphate + ADP</text>
        <dbReference type="Rhea" id="RHEA:14877"/>
        <dbReference type="ChEBI" id="CHEBI:29985"/>
        <dbReference type="ChEBI" id="CHEBI:30616"/>
        <dbReference type="ChEBI" id="CHEBI:58274"/>
        <dbReference type="ChEBI" id="CHEBI:456216"/>
        <dbReference type="EC" id="2.7.2.11"/>
    </reaction>
</comment>
<organism evidence="19">
    <name type="scientific">Spongospora subterranea</name>
    <dbReference type="NCBI Taxonomy" id="70186"/>
    <lineage>
        <taxon>Eukaryota</taxon>
        <taxon>Sar</taxon>
        <taxon>Rhizaria</taxon>
        <taxon>Endomyxa</taxon>
        <taxon>Phytomyxea</taxon>
        <taxon>Plasmodiophorida</taxon>
        <taxon>Plasmodiophoridae</taxon>
        <taxon>Spongospora</taxon>
    </lineage>
</organism>
<evidence type="ECO:0000256" key="10">
    <source>
        <dbReference type="ARBA" id="ARBA00022777"/>
    </source>
</evidence>
<evidence type="ECO:0000256" key="7">
    <source>
        <dbReference type="ARBA" id="ARBA00022650"/>
    </source>
</evidence>
<feature type="domain" description="Aspartate/glutamate/uridylate kinase" evidence="18">
    <location>
        <begin position="21"/>
        <end position="274"/>
    </location>
</feature>
<evidence type="ECO:0000256" key="9">
    <source>
        <dbReference type="ARBA" id="ARBA00022741"/>
    </source>
</evidence>
<evidence type="ECO:0000256" key="4">
    <source>
        <dbReference type="ARBA" id="ARBA00009302"/>
    </source>
</evidence>
<dbReference type="InterPro" id="IPR001057">
    <property type="entry name" value="Glu/AcGlu_kinase"/>
</dbReference>
<dbReference type="CDD" id="cd07079">
    <property type="entry name" value="ALDH_F18-19_ProA-GPR"/>
    <property type="match status" value="1"/>
</dbReference>
<evidence type="ECO:0000256" key="15">
    <source>
        <dbReference type="ARBA" id="ARBA00049024"/>
    </source>
</evidence>
<keyword evidence="14" id="KW-0511">Multifunctional enzyme</keyword>
<dbReference type="InterPro" id="IPR016162">
    <property type="entry name" value="Ald_DH_N"/>
</dbReference>
<dbReference type="NCBIfam" id="TIGR01092">
    <property type="entry name" value="P5CS"/>
    <property type="match status" value="1"/>
</dbReference>
<dbReference type="PANTHER" id="PTHR11063">
    <property type="entry name" value="GLUTAMATE SEMIALDEHYDE DEHYDROGENASE"/>
    <property type="match status" value="1"/>
</dbReference>
<comment type="pathway">
    <text evidence="2 17">Amino-acid biosynthesis; L-proline biosynthesis; L-glutamate 5-semialdehyde from L-glutamate: step 1/2.</text>
</comment>
<evidence type="ECO:0000256" key="5">
    <source>
        <dbReference type="ARBA" id="ARBA00022490"/>
    </source>
</evidence>
<keyword evidence="9 17" id="KW-0547">Nucleotide-binding</keyword>
<accession>A0A0H5R7M2</accession>
<comment type="similarity">
    <text evidence="3 17">In the C-terminal section; belongs to the gamma-glutamyl phosphate reductase family.</text>
</comment>
<dbReference type="AlphaFoldDB" id="A0A0H5R7M2"/>
<protein>
    <recommendedName>
        <fullName evidence="17">Delta-1-pyrroline-5-carboxylate synthase</fullName>
    </recommendedName>
    <domain>
        <recommendedName>
            <fullName evidence="17">Glutamate 5-kinase</fullName>
            <shortName evidence="17">GK</shortName>
            <ecNumber evidence="17">2.7.2.11</ecNumber>
        </recommendedName>
        <alternativeName>
            <fullName evidence="17">Gamma-glutamyl kinase</fullName>
        </alternativeName>
    </domain>
    <domain>
        <recommendedName>
            <fullName evidence="17">Gamma-glutamyl phosphate reductase</fullName>
            <shortName evidence="17">GPR</shortName>
            <ecNumber evidence="17">1.2.1.41</ecNumber>
        </recommendedName>
        <alternativeName>
            <fullName evidence="17">Glutamate-5-semialdehyde dehydrogenase</fullName>
        </alternativeName>
        <alternativeName>
            <fullName evidence="17">Glutamyl-gamma-semialdehyde dehydrogenase</fullName>
        </alternativeName>
    </domain>
</protein>
<dbReference type="PANTHER" id="PTHR11063:SF8">
    <property type="entry name" value="DELTA-1-PYRROLINE-5-CARBOXYLATE SYNTHASE"/>
    <property type="match status" value="1"/>
</dbReference>
<sequence length="731" mass="79184">MSQPYGNSVPLSRDQFPSCDFILVKVGTGVVTTCNGHLALGRIGHLVEQIGQLHEQNKKVILVTSGAVGLGRRSLNKQAMLNSSFRSHVGACNSSQKLKEWDGKACAAAGQSRLMSLYETLFAVRDIKCAQVLVMDSNFNSPQKRQQFRSTMDTLLSVGIIPILNENDVMSGRETPLTDEDGMIFWDNDSLATLVSSVMGVQLQILLTDVNGLYVLPPENLKKGVVPRVMHVYRNTESVTIGEKSRVGRGGMQAKIDAALDAVNRGVGAVVIASGHSSNSILDICSGATIGTLFSAKLLDEGMSPRDQASLCRNAARKLYALSSDDRRVILKAVSTALRCRTADIIAENQKDIDNAAKLSDISQSMKDRLVISEKKIQIVCEGIEQLAEQTDPLSRIWRNMEVGQGLELVQEAAPIGVLLVVFESRPDALPQIASLALQSSNGLLLKGGKEAIFSNRILHSIIVDAVHASSGGVVPRDIIQLIESRDDIHELLALDDCIDLVIPRGSSELVNFMKSNTHIPVLGHADGICHMYVDADADMNKVKPLLIDSKASYPAACNSLETLLIHQSHIANGNLNIILSVLGEEKIRVYGGPAAVRLLHLPPASSLSTEYSDLCLTLEIVSDVNAAIDHIHSYGSGHTETIVSENAQVVKQFMNQVDSACIFHNASTRFSDGYRFGLGAEVGISTGRIHARGPVGVEGLLTTRWKLRSDAYHTVQQFNDGQCKYTHSTL</sequence>
<evidence type="ECO:0000256" key="16">
    <source>
        <dbReference type="ARBA" id="ARBA00049141"/>
    </source>
</evidence>
<dbReference type="HAMAP" id="MF_00412">
    <property type="entry name" value="ProA"/>
    <property type="match status" value="1"/>
</dbReference>
<dbReference type="NCBIfam" id="TIGR00407">
    <property type="entry name" value="proA"/>
    <property type="match status" value="1"/>
</dbReference>
<dbReference type="GO" id="GO:0055129">
    <property type="term" value="P:L-proline biosynthetic process"/>
    <property type="evidence" value="ECO:0007669"/>
    <property type="project" value="UniProtKB-UniPathway"/>
</dbReference>
<dbReference type="SUPFAM" id="SSF53720">
    <property type="entry name" value="ALDH-like"/>
    <property type="match status" value="1"/>
</dbReference>
<comment type="catalytic activity">
    <reaction evidence="15 17">
        <text>L-glutamate 5-semialdehyde + phosphate + NADP(+) = L-glutamyl 5-phosphate + NADPH + H(+)</text>
        <dbReference type="Rhea" id="RHEA:19541"/>
        <dbReference type="ChEBI" id="CHEBI:15378"/>
        <dbReference type="ChEBI" id="CHEBI:43474"/>
        <dbReference type="ChEBI" id="CHEBI:57783"/>
        <dbReference type="ChEBI" id="CHEBI:58066"/>
        <dbReference type="ChEBI" id="CHEBI:58274"/>
        <dbReference type="ChEBI" id="CHEBI:58349"/>
        <dbReference type="EC" id="1.2.1.41"/>
    </reaction>
</comment>
<evidence type="ECO:0000256" key="14">
    <source>
        <dbReference type="ARBA" id="ARBA00023268"/>
    </source>
</evidence>
<dbReference type="InterPro" id="IPR001048">
    <property type="entry name" value="Asp/Glu/Uridylate_kinase"/>
</dbReference>
<dbReference type="InterPro" id="IPR016161">
    <property type="entry name" value="Ald_DH/histidinol_DH"/>
</dbReference>
<dbReference type="GO" id="GO:0004349">
    <property type="term" value="F:glutamate 5-kinase activity"/>
    <property type="evidence" value="ECO:0007669"/>
    <property type="project" value="UniProtKB-UniRule"/>
</dbReference>
<evidence type="ECO:0000256" key="13">
    <source>
        <dbReference type="ARBA" id="ARBA00023002"/>
    </source>
</evidence>
<evidence type="ECO:0000256" key="6">
    <source>
        <dbReference type="ARBA" id="ARBA00022605"/>
    </source>
</evidence>
<comment type="similarity">
    <text evidence="4 17">In the N-terminal section; belongs to the glutamate 5-kinase family.</text>
</comment>
<keyword evidence="11 17" id="KW-0067">ATP-binding</keyword>
<dbReference type="FunFam" id="3.40.1160.10:FF:000006">
    <property type="entry name" value="Glutamate 5-kinase"/>
    <property type="match status" value="1"/>
</dbReference>
<keyword evidence="7 17" id="KW-0641">Proline biosynthesis</keyword>
<reference evidence="19" key="1">
    <citation type="submission" date="2015-04" db="EMBL/GenBank/DDBJ databases">
        <title>The genome sequence of the plant pathogenic Rhizarian Plasmodiophora brassicae reveals insights in its biotrophic life cycle and the origin of chitin synthesis.</title>
        <authorList>
            <person name="Schwelm A."/>
            <person name="Fogelqvist J."/>
            <person name="Knaust A."/>
            <person name="Julke S."/>
            <person name="Lilja T."/>
            <person name="Dhandapani V."/>
            <person name="Bonilla-Rosso G."/>
            <person name="Karlsson M."/>
            <person name="Shevchenko A."/>
            <person name="Choi S.R."/>
            <person name="Kim H.G."/>
            <person name="Park J.Y."/>
            <person name="Lim Y.P."/>
            <person name="Ludwig-Muller J."/>
            <person name="Dixelius C."/>
        </authorList>
    </citation>
    <scope>NUCLEOTIDE SEQUENCE</scope>
    <source>
        <tissue evidence="19">Potato root galls</tissue>
    </source>
</reference>
<dbReference type="Pfam" id="PF00696">
    <property type="entry name" value="AA_kinase"/>
    <property type="match status" value="1"/>
</dbReference>
<dbReference type="PIRSF" id="PIRSF036429">
    <property type="entry name" value="P5C_syn"/>
    <property type="match status" value="1"/>
</dbReference>
<dbReference type="GO" id="GO:0005524">
    <property type="term" value="F:ATP binding"/>
    <property type="evidence" value="ECO:0007669"/>
    <property type="project" value="UniProtKB-UniRule"/>
</dbReference>
<dbReference type="InterPro" id="IPR036393">
    <property type="entry name" value="AceGlu_kinase-like_sf"/>
</dbReference>
<dbReference type="Gene3D" id="3.40.605.10">
    <property type="entry name" value="Aldehyde Dehydrogenase, Chain A, domain 1"/>
    <property type="match status" value="1"/>
</dbReference>
<dbReference type="PROSITE" id="PS00902">
    <property type="entry name" value="GLUTAMATE_5_KINASE"/>
    <property type="match status" value="1"/>
</dbReference>
<evidence type="ECO:0000256" key="1">
    <source>
        <dbReference type="ARBA" id="ARBA00004985"/>
    </source>
</evidence>
<keyword evidence="5" id="KW-0963">Cytoplasm</keyword>
<evidence type="ECO:0000256" key="8">
    <source>
        <dbReference type="ARBA" id="ARBA00022679"/>
    </source>
</evidence>
<evidence type="ECO:0000256" key="12">
    <source>
        <dbReference type="ARBA" id="ARBA00022857"/>
    </source>
</evidence>
<dbReference type="InterPro" id="IPR000965">
    <property type="entry name" value="GPR_dom"/>
</dbReference>
<keyword evidence="8 17" id="KW-0808">Transferase</keyword>
<keyword evidence="10 17" id="KW-0418">Kinase</keyword>
<evidence type="ECO:0000256" key="2">
    <source>
        <dbReference type="ARBA" id="ARBA00005185"/>
    </source>
</evidence>
<dbReference type="EC" id="1.2.1.41" evidence="17"/>
<dbReference type="InterPro" id="IPR019797">
    <property type="entry name" value="Glutamate_5-kinase_CS"/>
</dbReference>
<dbReference type="Gene3D" id="3.40.1160.10">
    <property type="entry name" value="Acetylglutamate kinase-like"/>
    <property type="match status" value="1"/>
</dbReference>
<dbReference type="InterPro" id="IPR020593">
    <property type="entry name" value="G-glutamylP_reductase_CS"/>
</dbReference>
<dbReference type="PROSITE" id="PS01223">
    <property type="entry name" value="PROA"/>
    <property type="match status" value="1"/>
</dbReference>
<evidence type="ECO:0000256" key="17">
    <source>
        <dbReference type="PIRNR" id="PIRNR036429"/>
    </source>
</evidence>